<organism evidence="1 2">
    <name type="scientific">Parasedimentitalea psychrophila</name>
    <dbReference type="NCBI Taxonomy" id="2997337"/>
    <lineage>
        <taxon>Bacteria</taxon>
        <taxon>Pseudomonadati</taxon>
        <taxon>Pseudomonadota</taxon>
        <taxon>Alphaproteobacteria</taxon>
        <taxon>Rhodobacterales</taxon>
        <taxon>Paracoccaceae</taxon>
        <taxon>Parasedimentitalea</taxon>
    </lineage>
</organism>
<dbReference type="InterPro" id="IPR011009">
    <property type="entry name" value="Kinase-like_dom_sf"/>
</dbReference>
<dbReference type="Proteomes" id="UP001238334">
    <property type="component" value="Chromosome"/>
</dbReference>
<dbReference type="CDD" id="cd05151">
    <property type="entry name" value="ChoK-like"/>
    <property type="match status" value="1"/>
</dbReference>
<evidence type="ECO:0000313" key="1">
    <source>
        <dbReference type="EMBL" id="WIY25772.1"/>
    </source>
</evidence>
<name>A0A9Y2P376_9RHOB</name>
<dbReference type="Gene3D" id="3.30.200.20">
    <property type="entry name" value="Phosphorylase Kinase, domain 1"/>
    <property type="match status" value="1"/>
</dbReference>
<dbReference type="Pfam" id="PF01633">
    <property type="entry name" value="Choline_kinase"/>
    <property type="match status" value="1"/>
</dbReference>
<dbReference type="Gene3D" id="3.90.1200.10">
    <property type="match status" value="1"/>
</dbReference>
<gene>
    <name evidence="1" type="ORF">QPJ95_02170</name>
</gene>
<dbReference type="PANTHER" id="PTHR22603:SF66">
    <property type="entry name" value="ETHANOLAMINE KINASE"/>
    <property type="match status" value="1"/>
</dbReference>
<reference evidence="1 2" key="1">
    <citation type="submission" date="2023-06" db="EMBL/GenBank/DDBJ databases">
        <title>Parasedimentitalea psychrophila sp. nov., a psychrophilic bacterium isolated from deep-sea sediment.</title>
        <authorList>
            <person name="Li A."/>
        </authorList>
    </citation>
    <scope>NUCLEOTIDE SEQUENCE [LARGE SCALE GENOMIC DNA]</scope>
    <source>
        <strain evidence="1 2">QS115</strain>
    </source>
</reference>
<keyword evidence="1" id="KW-0418">Kinase</keyword>
<dbReference type="RefSeq" id="WP_270920671.1">
    <property type="nucleotide sequence ID" value="NZ_CP127247.1"/>
</dbReference>
<sequence>MADENTAPVLKALRKLQAFEAATPQTCTIQRLGGLTNLVYRVEFEGQSVIVRIPGQGTEAYIDRAVEIHNTKVAAKTGIAARVLWADSNTGVMISDCIEGIETMTPALFHSRTGSAARAGLALQQLHQSPTPFKFRFELFAMIDDYLGILSQKQIELPDGYEVVVAESAPIKQLLADRPGTLVPSHCDPLCENFLDDGTRMWIVDYEYSGMNDPLWDLGDLSVEAGLTDAQDIEMLTAYFGAAPSAAQVGRMVIYKAMCDLLWTLWGLIQHADGNPAEDFWVYAINRFGRCRALMMGPGFAGHIAAVRAAD</sequence>
<dbReference type="SUPFAM" id="SSF56112">
    <property type="entry name" value="Protein kinase-like (PK-like)"/>
    <property type="match status" value="1"/>
</dbReference>
<dbReference type="GO" id="GO:0006646">
    <property type="term" value="P:phosphatidylethanolamine biosynthetic process"/>
    <property type="evidence" value="ECO:0007669"/>
    <property type="project" value="TreeGrafter"/>
</dbReference>
<dbReference type="AlphaFoldDB" id="A0A9Y2P376"/>
<evidence type="ECO:0000313" key="2">
    <source>
        <dbReference type="Proteomes" id="UP001238334"/>
    </source>
</evidence>
<dbReference type="EMBL" id="CP127247">
    <property type="protein sequence ID" value="WIY25772.1"/>
    <property type="molecule type" value="Genomic_DNA"/>
</dbReference>
<dbReference type="GO" id="GO:0004305">
    <property type="term" value="F:ethanolamine kinase activity"/>
    <property type="evidence" value="ECO:0007669"/>
    <property type="project" value="TreeGrafter"/>
</dbReference>
<protein>
    <submittedName>
        <fullName evidence="1">Choline kinase family protein</fullName>
    </submittedName>
</protein>
<accession>A0A9Y2P376</accession>
<keyword evidence="1" id="KW-0808">Transferase</keyword>
<dbReference type="PANTHER" id="PTHR22603">
    <property type="entry name" value="CHOLINE/ETHANOALAMINE KINASE"/>
    <property type="match status" value="1"/>
</dbReference>
<dbReference type="GO" id="GO:0005737">
    <property type="term" value="C:cytoplasm"/>
    <property type="evidence" value="ECO:0007669"/>
    <property type="project" value="TreeGrafter"/>
</dbReference>
<proteinExistence type="predicted"/>
<keyword evidence="2" id="KW-1185">Reference proteome</keyword>
<dbReference type="KEGG" id="ppso:QPJ95_02170"/>